<dbReference type="SMART" id="SM00387">
    <property type="entry name" value="HATPase_c"/>
    <property type="match status" value="1"/>
</dbReference>
<dbReference type="InterPro" id="IPR003594">
    <property type="entry name" value="HATPase_dom"/>
</dbReference>
<dbReference type="CDD" id="cd00082">
    <property type="entry name" value="HisKA"/>
    <property type="match status" value="1"/>
</dbReference>
<keyword evidence="5" id="KW-0418">Kinase</keyword>
<dbReference type="InterPro" id="IPR036890">
    <property type="entry name" value="HATPase_C_sf"/>
</dbReference>
<dbReference type="InterPro" id="IPR004358">
    <property type="entry name" value="Sig_transdc_His_kin-like_C"/>
</dbReference>
<dbReference type="GO" id="GO:0000155">
    <property type="term" value="F:phosphorelay sensor kinase activity"/>
    <property type="evidence" value="ECO:0007669"/>
    <property type="project" value="InterPro"/>
</dbReference>
<evidence type="ECO:0000256" key="3">
    <source>
        <dbReference type="ARBA" id="ARBA00022553"/>
    </source>
</evidence>
<dbReference type="EMBL" id="VUOA01000044">
    <property type="protein sequence ID" value="KAA2234732.1"/>
    <property type="molecule type" value="Genomic_DNA"/>
</dbReference>
<dbReference type="GO" id="GO:0000156">
    <property type="term" value="F:phosphorelay response regulator activity"/>
    <property type="evidence" value="ECO:0007669"/>
    <property type="project" value="TreeGrafter"/>
</dbReference>
<evidence type="ECO:0000256" key="4">
    <source>
        <dbReference type="ARBA" id="ARBA00022679"/>
    </source>
</evidence>
<dbReference type="InterPro" id="IPR005467">
    <property type="entry name" value="His_kinase_dom"/>
</dbReference>
<dbReference type="Proteomes" id="UP000323142">
    <property type="component" value="Unassembled WGS sequence"/>
</dbReference>
<dbReference type="GO" id="GO:0007234">
    <property type="term" value="P:osmosensory signaling via phosphorelay pathway"/>
    <property type="evidence" value="ECO:0007669"/>
    <property type="project" value="TreeGrafter"/>
</dbReference>
<dbReference type="InterPro" id="IPR003661">
    <property type="entry name" value="HisK_dim/P_dom"/>
</dbReference>
<keyword evidence="6" id="KW-0472">Membrane</keyword>
<keyword evidence="6" id="KW-1133">Transmembrane helix</keyword>
<dbReference type="GO" id="GO:0030295">
    <property type="term" value="F:protein kinase activator activity"/>
    <property type="evidence" value="ECO:0007669"/>
    <property type="project" value="TreeGrafter"/>
</dbReference>
<reference evidence="8 9" key="1">
    <citation type="submission" date="2019-09" db="EMBL/GenBank/DDBJ databases">
        <title>Salinarimonas rosea gen. nov., sp. nov., a new member of the a-2 subgroup of the Proteobacteria.</title>
        <authorList>
            <person name="Liu J."/>
        </authorList>
    </citation>
    <scope>NUCLEOTIDE SEQUENCE [LARGE SCALE GENOMIC DNA]</scope>
    <source>
        <strain evidence="8 9">BN140002</strain>
    </source>
</reference>
<dbReference type="SUPFAM" id="SSF55874">
    <property type="entry name" value="ATPase domain of HSP90 chaperone/DNA topoisomerase II/histidine kinase"/>
    <property type="match status" value="1"/>
</dbReference>
<evidence type="ECO:0000256" key="5">
    <source>
        <dbReference type="ARBA" id="ARBA00022777"/>
    </source>
</evidence>
<keyword evidence="9" id="KW-1185">Reference proteome</keyword>
<evidence type="ECO:0000313" key="8">
    <source>
        <dbReference type="EMBL" id="KAA2234732.1"/>
    </source>
</evidence>
<dbReference type="PROSITE" id="PS50109">
    <property type="entry name" value="HIS_KIN"/>
    <property type="match status" value="1"/>
</dbReference>
<dbReference type="AlphaFoldDB" id="A0A5B2V8H1"/>
<dbReference type="Pfam" id="PF02518">
    <property type="entry name" value="HATPase_c"/>
    <property type="match status" value="1"/>
</dbReference>
<organism evidence="8 9">
    <name type="scientific">Salinarimonas soli</name>
    <dbReference type="NCBI Taxonomy" id="1638099"/>
    <lineage>
        <taxon>Bacteria</taxon>
        <taxon>Pseudomonadati</taxon>
        <taxon>Pseudomonadota</taxon>
        <taxon>Alphaproteobacteria</taxon>
        <taxon>Hyphomicrobiales</taxon>
        <taxon>Salinarimonadaceae</taxon>
        <taxon>Salinarimonas</taxon>
    </lineage>
</organism>
<dbReference type="InterPro" id="IPR007891">
    <property type="entry name" value="CHASE3"/>
</dbReference>
<evidence type="ECO:0000259" key="7">
    <source>
        <dbReference type="PROSITE" id="PS50109"/>
    </source>
</evidence>
<evidence type="ECO:0000313" key="9">
    <source>
        <dbReference type="Proteomes" id="UP000323142"/>
    </source>
</evidence>
<dbReference type="Gene3D" id="1.10.287.130">
    <property type="match status" value="1"/>
</dbReference>
<dbReference type="OrthoDB" id="9808408at2"/>
<feature type="transmembrane region" description="Helical" evidence="6">
    <location>
        <begin position="228"/>
        <end position="248"/>
    </location>
</feature>
<dbReference type="PRINTS" id="PR00344">
    <property type="entry name" value="BCTRLSENSOR"/>
</dbReference>
<feature type="transmembrane region" description="Helical" evidence="6">
    <location>
        <begin position="52"/>
        <end position="74"/>
    </location>
</feature>
<keyword evidence="6" id="KW-0812">Transmembrane</keyword>
<dbReference type="SMART" id="SM00388">
    <property type="entry name" value="HisKA"/>
    <property type="match status" value="1"/>
</dbReference>
<dbReference type="EC" id="2.7.13.3" evidence="2"/>
<comment type="caution">
    <text evidence="8">The sequence shown here is derived from an EMBL/GenBank/DDBJ whole genome shotgun (WGS) entry which is preliminary data.</text>
</comment>
<evidence type="ECO:0000256" key="2">
    <source>
        <dbReference type="ARBA" id="ARBA00012438"/>
    </source>
</evidence>
<reference evidence="8 9" key="2">
    <citation type="submission" date="2019-09" db="EMBL/GenBank/DDBJ databases">
        <authorList>
            <person name="Jin C."/>
        </authorList>
    </citation>
    <scope>NUCLEOTIDE SEQUENCE [LARGE SCALE GENOMIC DNA]</scope>
    <source>
        <strain evidence="8 9">BN140002</strain>
    </source>
</reference>
<dbReference type="InterPro" id="IPR036097">
    <property type="entry name" value="HisK_dim/P_sf"/>
</dbReference>
<comment type="catalytic activity">
    <reaction evidence="1">
        <text>ATP + protein L-histidine = ADP + protein N-phospho-L-histidine.</text>
        <dbReference type="EC" id="2.7.13.3"/>
    </reaction>
</comment>
<dbReference type="PANTHER" id="PTHR42878:SF15">
    <property type="entry name" value="BACTERIOPHYTOCHROME"/>
    <property type="match status" value="1"/>
</dbReference>
<dbReference type="SUPFAM" id="SSF47384">
    <property type="entry name" value="Homodimeric domain of signal transducing histidine kinase"/>
    <property type="match status" value="1"/>
</dbReference>
<dbReference type="InterPro" id="IPR050351">
    <property type="entry name" value="BphY/WalK/GraS-like"/>
</dbReference>
<keyword evidence="3" id="KW-0597">Phosphoprotein</keyword>
<dbReference type="CDD" id="cd19410">
    <property type="entry name" value="HK9-like_sensor"/>
    <property type="match status" value="1"/>
</dbReference>
<gene>
    <name evidence="8" type="ORF">F0L46_22945</name>
</gene>
<name>A0A5B2V8H1_9HYPH</name>
<protein>
    <recommendedName>
        <fullName evidence="2">histidine kinase</fullName>
        <ecNumber evidence="2">2.7.13.3</ecNumber>
    </recommendedName>
</protein>
<evidence type="ECO:0000256" key="1">
    <source>
        <dbReference type="ARBA" id="ARBA00000085"/>
    </source>
</evidence>
<dbReference type="Gene3D" id="3.30.565.10">
    <property type="entry name" value="Histidine kinase-like ATPase, C-terminal domain"/>
    <property type="match status" value="1"/>
</dbReference>
<proteinExistence type="predicted"/>
<feature type="domain" description="Histidine kinase" evidence="7">
    <location>
        <begin position="291"/>
        <end position="506"/>
    </location>
</feature>
<keyword evidence="4" id="KW-0808">Transferase</keyword>
<dbReference type="Pfam" id="PF05227">
    <property type="entry name" value="CHASE3"/>
    <property type="match status" value="1"/>
</dbReference>
<dbReference type="PANTHER" id="PTHR42878">
    <property type="entry name" value="TWO-COMPONENT HISTIDINE KINASE"/>
    <property type="match status" value="1"/>
</dbReference>
<accession>A0A5B2V8H1</accession>
<evidence type="ECO:0000256" key="6">
    <source>
        <dbReference type="SAM" id="Phobius"/>
    </source>
</evidence>
<dbReference type="Pfam" id="PF00512">
    <property type="entry name" value="HisKA"/>
    <property type="match status" value="1"/>
</dbReference>
<sequence length="517" mass="56679">MRQASMLTYRQRRPICTGQARHGAMLDQVRGGNEAARSDVPGGVWSSHLTPLVAPAAMAVTALLLVTAAILLSISLARLQESRELAFRASGILRHVAEVRADVRTAETGQRGYILTGEPRYLAPYNHAVDRVWATFVALRKLVRDPGQARRLAELEPLITAKLDELSETVALRKGSFEAALALVRTDVGQRLMEDIDTRVAEFERAEEAILVSGTGALERDATWATRLAGLTGLLAVGSAVLGALWFASQRAHSSMLTVERRFRRDLERQVEERTARLVELNRELDAFAYTISHDLRAPLRAMHGYADALIEDYGPLLPEDGRRFIRRIAAASERMEDLIQDILSYSRLAREEVSLRPVSLERIVDGVLTRSAERMGETGAEIVLERPLPAVLGHAPILSQAVENLVLNAVKFVGPGTRAQVRIRAEPRDGWVRLSVEDNGIGIAVEHHERIFRPFERLHGAEAYPGTGIGLAIVRRSVERMGGRCGVASVPGSGSTFWIELGVVAGGRAACSVTTR</sequence>